<dbReference type="EMBL" id="LS992241">
    <property type="protein sequence ID" value="SYX84616.1"/>
    <property type="molecule type" value="Genomic_DNA"/>
</dbReference>
<evidence type="ECO:0000313" key="1">
    <source>
        <dbReference type="EMBL" id="SYX84616.1"/>
    </source>
</evidence>
<dbReference type="RefSeq" id="WP_138186489.1">
    <property type="nucleotide sequence ID" value="NZ_LS992241.1"/>
</dbReference>
<protein>
    <recommendedName>
        <fullName evidence="3">P22 coat protein</fullName>
    </recommendedName>
</protein>
<accession>A0A383RED5</accession>
<sequence>MPNTFLTAQLIARQALPILKENMTMPFLVHRNYENEYKKQGDTIQIRKPAVFKADEFEKEIQLQDVNEENVLVKLDKIADVSVPVTSKEMTLNVEDFNQQILTPAMIAIAEKVNRDLLGLYTEVPYHVGVAGKTPDSLQSFADGRRMLNENKVPLAKRRAVWNPEADAQLTIIPAVVNAEKSGTTLALREGSMGRIQGLDNFMEQSVFTHKAGGYTKLDDVTVAASKGAITIKLESAAKTSTASLKKGDVLTVEGHQYVVVKDTAPAAAGVIGAVDIYPALQNDVNAGTVLFADQKSGGHVANLAFHESAFALVSRPLELPRGSQDAYITNFNGLSLRVVFGYDVKTKMQTLSLDTLYGVKCIYPELATRIMG</sequence>
<gene>
    <name evidence="1" type="ORF">PBLR_13038</name>
</gene>
<dbReference type="Proteomes" id="UP000304148">
    <property type="component" value="Chromosome"/>
</dbReference>
<evidence type="ECO:0000313" key="2">
    <source>
        <dbReference type="Proteomes" id="UP000304148"/>
    </source>
</evidence>
<dbReference type="AlphaFoldDB" id="A0A383RED5"/>
<organism evidence="1 2">
    <name type="scientific">Paenibacillus alvei</name>
    <name type="common">Bacillus alvei</name>
    <dbReference type="NCBI Taxonomy" id="44250"/>
    <lineage>
        <taxon>Bacteria</taxon>
        <taxon>Bacillati</taxon>
        <taxon>Bacillota</taxon>
        <taxon>Bacilli</taxon>
        <taxon>Bacillales</taxon>
        <taxon>Paenibacillaceae</taxon>
        <taxon>Paenibacillus</taxon>
    </lineage>
</organism>
<reference evidence="2" key="1">
    <citation type="submission" date="2018-08" db="EMBL/GenBank/DDBJ databases">
        <authorList>
            <person name="Chevrot R."/>
        </authorList>
    </citation>
    <scope>NUCLEOTIDE SEQUENCE [LARGE SCALE GENOMIC DNA]</scope>
</reference>
<evidence type="ECO:0008006" key="3">
    <source>
        <dbReference type="Google" id="ProtNLM"/>
    </source>
</evidence>
<name>A0A383RED5_PAEAL</name>
<proteinExistence type="predicted"/>